<feature type="binding site" evidence="14">
    <location>
        <position position="176"/>
    </location>
    <ligand>
        <name>ATP</name>
        <dbReference type="ChEBI" id="CHEBI:30616"/>
        <label>1</label>
    </ligand>
</feature>
<comment type="cofactor">
    <cofactor evidence="14">
        <name>Mg(2+)</name>
        <dbReference type="ChEBI" id="CHEBI:18420"/>
    </cofactor>
    <cofactor evidence="14">
        <name>Mn(2+)</name>
        <dbReference type="ChEBI" id="CHEBI:29035"/>
    </cofactor>
    <text evidence="14">Binds 4 Mg(2+) or Mn(2+) ions per subunit.</text>
</comment>
<feature type="binding site" evidence="14">
    <location>
        <position position="129"/>
    </location>
    <ligand>
        <name>ATP</name>
        <dbReference type="ChEBI" id="CHEBI:30616"/>
        <label>1</label>
    </ligand>
</feature>
<dbReference type="PROSITE" id="PS00866">
    <property type="entry name" value="CPSASE_1"/>
    <property type="match status" value="2"/>
</dbReference>
<feature type="binding site" evidence="14">
    <location>
        <position position="300"/>
    </location>
    <ligand>
        <name>Mg(2+)</name>
        <dbReference type="ChEBI" id="CHEBI:18420"/>
        <label>2</label>
    </ligand>
</feature>
<reference evidence="17 18" key="1">
    <citation type="submission" date="2024-04" db="EMBL/GenBank/DDBJ databases">
        <title>Human intestinal bacterial collection.</title>
        <authorList>
            <person name="Pauvert C."/>
            <person name="Hitch T.C.A."/>
            <person name="Clavel T."/>
        </authorList>
    </citation>
    <scope>NUCLEOTIDE SEQUENCE [LARGE SCALE GENOMIC DNA]</scope>
    <source>
        <strain evidence="17 18">CLA-SR-H026</strain>
    </source>
</reference>
<keyword evidence="5 14" id="KW-0028">Amino-acid biosynthesis</keyword>
<proteinExistence type="inferred from homology"/>
<dbReference type="Pfam" id="PF02142">
    <property type="entry name" value="MGS"/>
    <property type="match status" value="1"/>
</dbReference>
<evidence type="ECO:0000256" key="13">
    <source>
        <dbReference type="ARBA" id="ARBA00047359"/>
    </source>
</evidence>
<dbReference type="InterPro" id="IPR006275">
    <property type="entry name" value="CPSase_lsu"/>
</dbReference>
<evidence type="ECO:0000256" key="8">
    <source>
        <dbReference type="ARBA" id="ARBA00022741"/>
    </source>
</evidence>
<keyword evidence="9 14" id="KW-0067">ATP-binding</keyword>
<dbReference type="EC" id="6.3.5.5" evidence="14"/>
<feature type="binding site" evidence="14">
    <location>
        <position position="836"/>
    </location>
    <ligand>
        <name>Mn(2+)</name>
        <dbReference type="ChEBI" id="CHEBI:29035"/>
        <label>4</label>
    </ligand>
</feature>
<evidence type="ECO:0000256" key="2">
    <source>
        <dbReference type="ARBA" id="ARBA00009799"/>
    </source>
</evidence>
<comment type="caution">
    <text evidence="14">Lacks conserved residue(s) required for the propagation of feature annotation.</text>
</comment>
<dbReference type="SUPFAM" id="SSF52440">
    <property type="entry name" value="PreATP-grasp domain"/>
    <property type="match status" value="2"/>
</dbReference>
<feature type="binding site" evidence="14">
    <location>
        <position position="838"/>
    </location>
    <ligand>
        <name>Mg(2+)</name>
        <dbReference type="ChEBI" id="CHEBI:18420"/>
        <label>4</label>
    </ligand>
</feature>
<evidence type="ECO:0000256" key="6">
    <source>
        <dbReference type="ARBA" id="ARBA00022723"/>
    </source>
</evidence>
<feature type="binding site" evidence="14">
    <location>
        <position position="836"/>
    </location>
    <ligand>
        <name>ATP</name>
        <dbReference type="ChEBI" id="CHEBI:30616"/>
        <label>2</label>
    </ligand>
</feature>
<feature type="binding site" evidence="14">
    <location>
        <position position="756"/>
    </location>
    <ligand>
        <name>ATP</name>
        <dbReference type="ChEBI" id="CHEBI:30616"/>
        <label>2</label>
    </ligand>
</feature>
<evidence type="ECO:0000256" key="14">
    <source>
        <dbReference type="HAMAP-Rule" id="MF_01210"/>
    </source>
</evidence>
<feature type="binding site" evidence="14">
    <location>
        <position position="298"/>
    </location>
    <ligand>
        <name>Mn(2+)</name>
        <dbReference type="ChEBI" id="CHEBI:29035"/>
        <label>2</label>
    </ligand>
</feature>
<evidence type="ECO:0000256" key="10">
    <source>
        <dbReference type="ARBA" id="ARBA00022842"/>
    </source>
</evidence>
<feature type="binding site" evidence="14">
    <location>
        <position position="838"/>
    </location>
    <ligand>
        <name>Mn(2+)</name>
        <dbReference type="ChEBI" id="CHEBI:29035"/>
        <label>4</label>
    </ligand>
</feature>
<dbReference type="Gene3D" id="3.40.50.1380">
    <property type="entry name" value="Methylglyoxal synthase-like domain"/>
    <property type="match status" value="1"/>
</dbReference>
<comment type="pathway">
    <text evidence="1 14">Amino-acid biosynthesis; L-arginine biosynthesis; carbamoyl phosphate from bicarbonate: step 1/1.</text>
</comment>
<dbReference type="NCBIfam" id="TIGR01369">
    <property type="entry name" value="CPSaseII_lrg"/>
    <property type="match status" value="1"/>
</dbReference>
<comment type="domain">
    <text evidence="14">The large subunit is composed of 2 ATP-grasp domains that are involved in binding the 2 ATP molecules needed for carbamoyl phosphate synthesis. The N-terminal ATP-grasp domain (referred to as the carboxyphosphate synthetic component) catalyzes the ATP-dependent phosphorylation of hydrogencarbonate to carboxyphosphate and the subsequent nucleophilic attack by ammonia to form a carbamate intermediate. The C-terminal ATP-grasp domain (referred to as the carbamoyl phosphate synthetic component) then catalyzes the phosphorylation of carbamate with the second ATP to form the end product carbamoyl phosphate. The reactive and unstable enzyme intermediates are sequentially channeled from one active site to the next through the interior of the protein over a distance of at least 96 A.</text>
</comment>
<dbReference type="NCBIfam" id="NF009455">
    <property type="entry name" value="PRK12815.1"/>
    <property type="match status" value="1"/>
</dbReference>
<feature type="binding site" evidence="14">
    <location>
        <position position="169"/>
    </location>
    <ligand>
        <name>ATP</name>
        <dbReference type="ChEBI" id="CHEBI:30616"/>
        <label>1</label>
    </ligand>
</feature>
<dbReference type="SUPFAM" id="SSF52335">
    <property type="entry name" value="Methylglyoxal synthase-like"/>
    <property type="match status" value="1"/>
</dbReference>
<feature type="binding site" evidence="14">
    <location>
        <position position="836"/>
    </location>
    <ligand>
        <name>Mn(2+)</name>
        <dbReference type="ChEBI" id="CHEBI:29035"/>
        <label>3</label>
    </ligand>
</feature>
<keyword evidence="8 14" id="KW-0547">Nucleotide-binding</keyword>
<dbReference type="SMART" id="SM01096">
    <property type="entry name" value="CPSase_L_D3"/>
    <property type="match status" value="1"/>
</dbReference>
<evidence type="ECO:0000256" key="1">
    <source>
        <dbReference type="ARBA" id="ARBA00005077"/>
    </source>
</evidence>
<sequence>MSRNKDIQKVLVIGSGPIVIGQAAEFDYSGTQACESLREEGVEVVLVNSNPATIMTDREVADKVYIEPLTAEVIEKIIERERPDALIAGMGGQTGLNLSIELYDSGVLEKYGVEIIGTSIPSIKKGEDREEFRQLMEEIGEPIIESKTVETVEDAVAYAKIIGYPVVVRPAFTLGGTGGGICDTEAELKTIAHAGIHLSRVGQVLIEKCITGWKEIEYEVIRDSKGSCICVCNMENIDPVGVHTGDSMVVAPTQTLTDIEHGMLREAAFRIIEGVGIEGGCNVQFAVEPNSLQYAVIEINPRVSRSSALASKATGYPIARVAAKIALGLGLDEIENKITGTRSMAFEPSIDYVVVKIPKWPFDKFFNADRNLGTKMMATGEVMAIGPTFEVALLKGLRSLEIGAFSLLHPRFKTMDIATLKENVKRPNDERLFYLAALLNTGYDINRLSRETGMDAYFLRIIKRIVGVEAELEAMKKEDLTEDKLREMKRLGFSDEIIANRLNVSEKFIRELRKLFSIEAKYRKVDTQGGLADAKANYLYSNYEGEDESPVHEDKRRIIVIGSGPIRIGQGVEFDYASVHCVKTLRREGYETIIINNNPETVSTDFDISDKLYFEPLTAEDTLNIIEKEKPEGVILQFGGQTAIKLAGVFKEEGIPILGTDPTAIDRAEDREKFDAMLEELNLIRPKGVGVHGVEEGMEKAESLGYPVLVRPSYVLGGQGMEICTADEDLRYYLEESFAMDPERTVLIDQYIQGMECEVDAISDGTDVFLPGIMEHLERAGVHSGDSISIYPSRHISKEMDDAILEATKKVALELGVMGMINIQYIIKDDTLYMIEVNPRSSRTVPYLSKVTGMNITEIATKVMLGDSLKSMGYGTGIGPVSPTTCVKIPVFSTEKLHRVEASLGPEMRSTGEVLGVGRTEEEAMAKGFLAAGTDIAPKSHRALCTIRDRDKEEFLPIAKSLAEDGVIFYATKGTKAFLNKHGIDAEEVRRIGEEAPTMIDLIQEGKIDLVFNTPTKGNDSKRDGFLIRRNAIECDVELFTNLDKAKVYAETLKNNPLKDDLRIYEIGDYNAEC</sequence>
<dbReference type="PROSITE" id="PS50975">
    <property type="entry name" value="ATP_GRASP"/>
    <property type="match status" value="2"/>
</dbReference>
<dbReference type="SUPFAM" id="SSF56059">
    <property type="entry name" value="Glutathione synthetase ATP-binding domain-like"/>
    <property type="match status" value="2"/>
</dbReference>
<evidence type="ECO:0000313" key="18">
    <source>
        <dbReference type="Proteomes" id="UP001481872"/>
    </source>
</evidence>
<dbReference type="InterPro" id="IPR036914">
    <property type="entry name" value="MGS-like_dom_sf"/>
</dbReference>
<dbReference type="PANTHER" id="PTHR11405:SF53">
    <property type="entry name" value="CARBAMOYL-PHOSPHATE SYNTHASE [AMMONIA], MITOCHONDRIAL"/>
    <property type="match status" value="1"/>
</dbReference>
<feature type="binding site" evidence="14">
    <location>
        <position position="298"/>
    </location>
    <ligand>
        <name>Mn(2+)</name>
        <dbReference type="ChEBI" id="CHEBI:29035"/>
        <label>1</label>
    </ligand>
</feature>
<dbReference type="RefSeq" id="WP_349053818.1">
    <property type="nucleotide sequence ID" value="NZ_JBBNPS010000008.1"/>
</dbReference>
<gene>
    <name evidence="14 17" type="primary">carB</name>
    <name evidence="17" type="ORF">AAA081_04195</name>
</gene>
<dbReference type="PROSITE" id="PS00867">
    <property type="entry name" value="CPSASE_2"/>
    <property type="match status" value="2"/>
</dbReference>
<dbReference type="PROSITE" id="PS51855">
    <property type="entry name" value="MGS"/>
    <property type="match status" value="1"/>
</dbReference>
<feature type="domain" description="ATP-grasp" evidence="15">
    <location>
        <begin position="133"/>
        <end position="327"/>
    </location>
</feature>
<dbReference type="InterPro" id="IPR058047">
    <property type="entry name" value="CPSase_preATP-grasp"/>
</dbReference>
<keyword evidence="18" id="KW-1185">Reference proteome</keyword>
<dbReference type="CDD" id="cd01424">
    <property type="entry name" value="MGS_CPS_II"/>
    <property type="match status" value="1"/>
</dbReference>
<feature type="binding site" evidence="14">
    <location>
        <position position="824"/>
    </location>
    <ligand>
        <name>Mg(2+)</name>
        <dbReference type="ChEBI" id="CHEBI:18420"/>
        <label>3</label>
    </ligand>
</feature>
<dbReference type="InterPro" id="IPR005483">
    <property type="entry name" value="CPSase_dom"/>
</dbReference>
<comment type="pathway">
    <text evidence="14">Pyrimidine metabolism; UMP biosynthesis via de novo pathway; (S)-dihydroorotate from bicarbonate: step 1/3.</text>
</comment>
<feature type="binding site" evidence="14">
    <location>
        <position position="175"/>
    </location>
    <ligand>
        <name>ATP</name>
        <dbReference type="ChEBI" id="CHEBI:30616"/>
        <label>1</label>
    </ligand>
</feature>
<dbReference type="InterPro" id="IPR005480">
    <property type="entry name" value="CPSase_lsu_oligo"/>
</dbReference>
<feature type="binding site" evidence="14">
    <location>
        <position position="836"/>
    </location>
    <ligand>
        <name>Mg(2+)</name>
        <dbReference type="ChEBI" id="CHEBI:18420"/>
        <label>4</label>
    </ligand>
</feature>
<feature type="binding site" evidence="14">
    <location>
        <position position="284"/>
    </location>
    <ligand>
        <name>ATP</name>
        <dbReference type="ChEBI" id="CHEBI:30616"/>
        <label>1</label>
    </ligand>
</feature>
<dbReference type="InterPro" id="IPR033937">
    <property type="entry name" value="MGS_CPS_CarB"/>
</dbReference>
<accession>A0ABV1J7R1</accession>
<dbReference type="Gene3D" id="3.30.1490.20">
    <property type="entry name" value="ATP-grasp fold, A domain"/>
    <property type="match status" value="1"/>
</dbReference>
<dbReference type="Gene3D" id="1.10.1030.10">
    <property type="entry name" value="Carbamoyl-phosphate synthetase, large subunit oligomerisation domain"/>
    <property type="match status" value="1"/>
</dbReference>
<feature type="binding site" evidence="14">
    <location>
        <position position="298"/>
    </location>
    <ligand>
        <name>Mg(2+)</name>
        <dbReference type="ChEBI" id="CHEBI:18420"/>
        <label>2</label>
    </ligand>
</feature>
<comment type="function">
    <text evidence="14">Large subunit of the glutamine-dependent carbamoyl phosphate synthetase (CPSase). CPSase catalyzes the formation of carbamoyl phosphate from the ammonia moiety of glutamine, carbonate, and phosphate donated by ATP, constituting the first step of 2 biosynthetic pathways, one leading to arginine and/or urea and the other to pyrimidine nucleotides. The large subunit (synthetase) binds the substrates ammonia (free or transferred from glutamine from the small subunit), hydrogencarbonate and ATP and carries out an ATP-coupled ligase reaction, activating hydrogencarbonate by forming carboxy phosphate which reacts with ammonia to form carbamoyl phosphate.</text>
</comment>
<feature type="domain" description="MGS-like" evidence="16">
    <location>
        <begin position="935"/>
        <end position="1074"/>
    </location>
</feature>
<dbReference type="Pfam" id="PF02786">
    <property type="entry name" value="CPSase_L_D2"/>
    <property type="match status" value="2"/>
</dbReference>
<evidence type="ECO:0000256" key="7">
    <source>
        <dbReference type="ARBA" id="ARBA00022737"/>
    </source>
</evidence>
<feature type="binding site" evidence="14">
    <location>
        <position position="284"/>
    </location>
    <ligand>
        <name>Mg(2+)</name>
        <dbReference type="ChEBI" id="CHEBI:18420"/>
        <label>1</label>
    </ligand>
</feature>
<evidence type="ECO:0000259" key="16">
    <source>
        <dbReference type="PROSITE" id="PS51855"/>
    </source>
</evidence>
<comment type="caution">
    <text evidence="17">The sequence shown here is derived from an EMBL/GenBank/DDBJ whole genome shotgun (WGS) entry which is preliminary data.</text>
</comment>
<evidence type="ECO:0000256" key="11">
    <source>
        <dbReference type="ARBA" id="ARBA00022975"/>
    </source>
</evidence>
<feature type="binding site" evidence="14">
    <location>
        <position position="298"/>
    </location>
    <ligand>
        <name>Mg(2+)</name>
        <dbReference type="ChEBI" id="CHEBI:18420"/>
        <label>1</label>
    </ligand>
</feature>
<feature type="binding site" evidence="14">
    <location>
        <position position="284"/>
    </location>
    <ligand>
        <name>Mn(2+)</name>
        <dbReference type="ChEBI" id="CHEBI:29035"/>
        <label>1</label>
    </ligand>
</feature>
<dbReference type="InterPro" id="IPR011607">
    <property type="entry name" value="MGS-like_dom"/>
</dbReference>
<protein>
    <recommendedName>
        <fullName evidence="14">Carbamoyl phosphate synthase large chain</fullName>
        <ecNumber evidence="14">6.3.4.16</ecNumber>
        <ecNumber evidence="14">6.3.5.5</ecNumber>
    </recommendedName>
    <alternativeName>
        <fullName evidence="14">Carbamoyl phosphate synthetase ammonia chain</fullName>
    </alternativeName>
</protein>
<dbReference type="Pfam" id="PF25596">
    <property type="entry name" value="CPSase_L_D1"/>
    <property type="match status" value="2"/>
</dbReference>
<feature type="binding site" evidence="14">
    <location>
        <position position="824"/>
    </location>
    <ligand>
        <name>ATP</name>
        <dbReference type="ChEBI" id="CHEBI:30616"/>
        <label>2</label>
    </ligand>
</feature>
<evidence type="ECO:0000256" key="9">
    <source>
        <dbReference type="ARBA" id="ARBA00022840"/>
    </source>
</evidence>
<dbReference type="Pfam" id="PF02787">
    <property type="entry name" value="CPSase_L_D3"/>
    <property type="match status" value="1"/>
</dbReference>
<feature type="binding site" evidence="14">
    <location>
        <position position="752"/>
    </location>
    <ligand>
        <name>ATP</name>
        <dbReference type="ChEBI" id="CHEBI:30616"/>
        <label>2</label>
    </ligand>
</feature>
<dbReference type="GO" id="GO:0004088">
    <property type="term" value="F:carbamoyl-phosphate synthase (glutamine-hydrolyzing) activity"/>
    <property type="evidence" value="ECO:0007669"/>
    <property type="project" value="UniProtKB-EC"/>
</dbReference>
<dbReference type="Gene3D" id="3.30.470.20">
    <property type="entry name" value="ATP-grasp fold, B domain"/>
    <property type="match status" value="2"/>
</dbReference>
<dbReference type="PANTHER" id="PTHR11405">
    <property type="entry name" value="CARBAMOYLTRANSFERASE FAMILY MEMBER"/>
    <property type="match status" value="1"/>
</dbReference>
<dbReference type="HAMAP" id="MF_01210_B">
    <property type="entry name" value="CPSase_L_chain_B"/>
    <property type="match status" value="1"/>
</dbReference>
<evidence type="ECO:0000313" key="17">
    <source>
        <dbReference type="EMBL" id="MEQ3353501.1"/>
    </source>
</evidence>
<evidence type="ECO:0000256" key="3">
    <source>
        <dbReference type="ARBA" id="ARBA00022571"/>
    </source>
</evidence>
<evidence type="ECO:0000259" key="15">
    <source>
        <dbReference type="PROSITE" id="PS50975"/>
    </source>
</evidence>
<dbReference type="SMART" id="SM00851">
    <property type="entry name" value="MGS"/>
    <property type="match status" value="1"/>
</dbReference>
<feature type="region of interest" description="Carboxyphosphate synthetic domain" evidence="14">
    <location>
        <begin position="1"/>
        <end position="401"/>
    </location>
</feature>
<dbReference type="SUPFAM" id="SSF48108">
    <property type="entry name" value="Carbamoyl phosphate synthetase, large subunit connection domain"/>
    <property type="match status" value="1"/>
</dbReference>
<feature type="binding site" evidence="14">
    <location>
        <position position="836"/>
    </location>
    <ligand>
        <name>Mg(2+)</name>
        <dbReference type="ChEBI" id="CHEBI:18420"/>
        <label>3</label>
    </ligand>
</feature>
<comment type="catalytic activity">
    <reaction evidence="14">
        <text>hydrogencarbonate + L-glutamine + 2 ATP + H2O = carbamoyl phosphate + L-glutamate + 2 ADP + phosphate + 2 H(+)</text>
        <dbReference type="Rhea" id="RHEA:18633"/>
        <dbReference type="ChEBI" id="CHEBI:15377"/>
        <dbReference type="ChEBI" id="CHEBI:15378"/>
        <dbReference type="ChEBI" id="CHEBI:17544"/>
        <dbReference type="ChEBI" id="CHEBI:29985"/>
        <dbReference type="ChEBI" id="CHEBI:30616"/>
        <dbReference type="ChEBI" id="CHEBI:43474"/>
        <dbReference type="ChEBI" id="CHEBI:58228"/>
        <dbReference type="ChEBI" id="CHEBI:58359"/>
        <dbReference type="ChEBI" id="CHEBI:456216"/>
        <dbReference type="EC" id="6.3.5.5"/>
    </reaction>
</comment>
<feature type="binding site" evidence="14">
    <location>
        <position position="783"/>
    </location>
    <ligand>
        <name>ATP</name>
        <dbReference type="ChEBI" id="CHEBI:30616"/>
        <label>2</label>
    </ligand>
</feature>
<feature type="binding site" evidence="14">
    <location>
        <position position="781"/>
    </location>
    <ligand>
        <name>ATP</name>
        <dbReference type="ChEBI" id="CHEBI:30616"/>
        <label>2</label>
    </ligand>
</feature>
<comment type="subunit">
    <text evidence="14">Composed of two chains; the small (or glutamine) chain promotes the hydrolysis of glutamine to ammonia, which is used by the large (or ammonia) chain to synthesize carbamoyl phosphate. Tetramer of heterodimers (alpha,beta)4.</text>
</comment>
<organism evidence="17 18">
    <name type="scientific">Aedoeadaptatus acetigenes</name>
    <dbReference type="NCBI Taxonomy" id="2981723"/>
    <lineage>
        <taxon>Bacteria</taxon>
        <taxon>Bacillati</taxon>
        <taxon>Bacillota</taxon>
        <taxon>Tissierellia</taxon>
        <taxon>Tissierellales</taxon>
        <taxon>Peptoniphilaceae</taxon>
        <taxon>Aedoeadaptatus</taxon>
    </lineage>
</organism>
<feature type="binding site" evidence="14">
    <location>
        <position position="750"/>
    </location>
    <ligand>
        <name>ATP</name>
        <dbReference type="ChEBI" id="CHEBI:30616"/>
        <label>2</label>
    </ligand>
</feature>
<dbReference type="EMBL" id="JBBNPS010000008">
    <property type="protein sequence ID" value="MEQ3353501.1"/>
    <property type="molecule type" value="Genomic_DNA"/>
</dbReference>
<dbReference type="InterPro" id="IPR016185">
    <property type="entry name" value="PreATP-grasp_dom_sf"/>
</dbReference>
<feature type="binding site" evidence="14">
    <location>
        <position position="208"/>
    </location>
    <ligand>
        <name>ATP</name>
        <dbReference type="ChEBI" id="CHEBI:30616"/>
        <label>1</label>
    </ligand>
</feature>
<feature type="binding site" evidence="14">
    <location>
        <position position="784"/>
    </location>
    <ligand>
        <name>ATP</name>
        <dbReference type="ChEBI" id="CHEBI:30616"/>
        <label>2</label>
    </ligand>
</feature>
<dbReference type="InterPro" id="IPR013815">
    <property type="entry name" value="ATP_grasp_subdomain_1"/>
</dbReference>
<keyword evidence="7 14" id="KW-0677">Repeat</keyword>
<feature type="binding site" evidence="14">
    <location>
        <position position="298"/>
    </location>
    <ligand>
        <name>ATP</name>
        <dbReference type="ChEBI" id="CHEBI:30616"/>
        <label>1</label>
    </ligand>
</feature>
<keyword evidence="10" id="KW-0460">Magnesium</keyword>
<evidence type="ECO:0000256" key="5">
    <source>
        <dbReference type="ARBA" id="ARBA00022605"/>
    </source>
</evidence>
<feature type="binding site" evidence="14">
    <location>
        <position position="210"/>
    </location>
    <ligand>
        <name>ATP</name>
        <dbReference type="ChEBI" id="CHEBI:30616"/>
        <label>1</label>
    </ligand>
</feature>
<feature type="region of interest" description="Allosteric domain" evidence="14">
    <location>
        <begin position="934"/>
        <end position="1074"/>
    </location>
</feature>
<comment type="similarity">
    <text evidence="2 14">Belongs to the CarB family.</text>
</comment>
<feature type="binding site" evidence="14">
    <location>
        <position position="782"/>
    </location>
    <ligand>
        <name>ATP</name>
        <dbReference type="ChEBI" id="CHEBI:30616"/>
        <label>2</label>
    </ligand>
</feature>
<keyword evidence="11 14" id="KW-0665">Pyrimidine biosynthesis</keyword>
<dbReference type="InterPro" id="IPR011761">
    <property type="entry name" value="ATP-grasp"/>
</dbReference>
<feature type="binding site" evidence="14">
    <location>
        <position position="711"/>
    </location>
    <ligand>
        <name>ATP</name>
        <dbReference type="ChEBI" id="CHEBI:30616"/>
        <label>2</label>
    </ligand>
</feature>
<keyword evidence="12" id="KW-0464">Manganese</keyword>
<feature type="binding site" evidence="14">
    <location>
        <position position="241"/>
    </location>
    <ligand>
        <name>ATP</name>
        <dbReference type="ChEBI" id="CHEBI:30616"/>
        <label>1</label>
    </ligand>
</feature>
<feature type="binding site" evidence="14">
    <location>
        <position position="824"/>
    </location>
    <ligand>
        <name>Mn(2+)</name>
        <dbReference type="ChEBI" id="CHEBI:29035"/>
        <label>3</label>
    </ligand>
</feature>
<name>A0ABV1J7R1_9FIRM</name>
<feature type="binding site" evidence="14">
    <location>
        <position position="243"/>
    </location>
    <ligand>
        <name>ATP</name>
        <dbReference type="ChEBI" id="CHEBI:30616"/>
        <label>1</label>
    </ligand>
</feature>
<keyword evidence="6" id="KW-0479">Metal-binding</keyword>
<evidence type="ECO:0000256" key="12">
    <source>
        <dbReference type="ARBA" id="ARBA00023211"/>
    </source>
</evidence>
<dbReference type="InterPro" id="IPR036897">
    <property type="entry name" value="CarbamoylP_synth_lsu_oligo_sf"/>
</dbReference>
<dbReference type="Gene3D" id="3.40.50.20">
    <property type="match status" value="2"/>
</dbReference>
<dbReference type="EC" id="6.3.4.16" evidence="14"/>
<feature type="binding site" evidence="14">
    <location>
        <position position="215"/>
    </location>
    <ligand>
        <name>ATP</name>
        <dbReference type="ChEBI" id="CHEBI:30616"/>
        <label>1</label>
    </ligand>
</feature>
<comment type="catalytic activity">
    <reaction evidence="13 14">
        <text>hydrogencarbonate + NH4(+) + 2 ATP = carbamoyl phosphate + 2 ADP + phosphate + 2 H(+)</text>
        <dbReference type="Rhea" id="RHEA:18029"/>
        <dbReference type="ChEBI" id="CHEBI:15378"/>
        <dbReference type="ChEBI" id="CHEBI:17544"/>
        <dbReference type="ChEBI" id="CHEBI:28938"/>
        <dbReference type="ChEBI" id="CHEBI:30616"/>
        <dbReference type="ChEBI" id="CHEBI:43474"/>
        <dbReference type="ChEBI" id="CHEBI:58228"/>
        <dbReference type="ChEBI" id="CHEBI:456216"/>
        <dbReference type="EC" id="6.3.4.16"/>
    </reaction>
</comment>
<dbReference type="InterPro" id="IPR005479">
    <property type="entry name" value="CPAse_ATP-bd"/>
</dbReference>
<keyword evidence="4 14" id="KW-0436">Ligase</keyword>
<dbReference type="PRINTS" id="PR00098">
    <property type="entry name" value="CPSASE"/>
</dbReference>
<feature type="binding site" evidence="14">
    <location>
        <position position="242"/>
    </location>
    <ligand>
        <name>ATP</name>
        <dbReference type="ChEBI" id="CHEBI:30616"/>
        <label>1</label>
    </ligand>
</feature>
<dbReference type="NCBIfam" id="NF003671">
    <property type="entry name" value="PRK05294.1"/>
    <property type="match status" value="1"/>
</dbReference>
<evidence type="ECO:0000256" key="4">
    <source>
        <dbReference type="ARBA" id="ARBA00022598"/>
    </source>
</evidence>
<feature type="domain" description="ATP-grasp" evidence="15">
    <location>
        <begin position="675"/>
        <end position="865"/>
    </location>
</feature>
<keyword evidence="3 14" id="KW-0055">Arginine biosynthesis</keyword>
<feature type="binding site" evidence="14">
    <location>
        <position position="300"/>
    </location>
    <ligand>
        <name>Mn(2+)</name>
        <dbReference type="ChEBI" id="CHEBI:29035"/>
        <label>2</label>
    </ligand>
</feature>
<dbReference type="Proteomes" id="UP001481872">
    <property type="component" value="Unassembled WGS sequence"/>
</dbReference>